<evidence type="ECO:0000256" key="5">
    <source>
        <dbReference type="ARBA" id="ARBA00023242"/>
    </source>
</evidence>
<dbReference type="FunFam" id="1.10.20.10:FF:000023">
    <property type="entry name" value="transcription initiation protein SPT3 homolog"/>
    <property type="match status" value="1"/>
</dbReference>
<organism evidence="8 9">
    <name type="scientific">Fundulus heteroclitus</name>
    <name type="common">Killifish</name>
    <name type="synonym">Mummichog</name>
    <dbReference type="NCBI Taxonomy" id="8078"/>
    <lineage>
        <taxon>Eukaryota</taxon>
        <taxon>Metazoa</taxon>
        <taxon>Chordata</taxon>
        <taxon>Craniata</taxon>
        <taxon>Vertebrata</taxon>
        <taxon>Euteleostomi</taxon>
        <taxon>Actinopterygii</taxon>
        <taxon>Neopterygii</taxon>
        <taxon>Teleostei</taxon>
        <taxon>Neoteleostei</taxon>
        <taxon>Acanthomorphata</taxon>
        <taxon>Ovalentaria</taxon>
        <taxon>Atherinomorphae</taxon>
        <taxon>Cyprinodontiformes</taxon>
        <taxon>Fundulidae</taxon>
        <taxon>Fundulus</taxon>
    </lineage>
</organism>
<dbReference type="Pfam" id="PF02269">
    <property type="entry name" value="TFIID-18kDa"/>
    <property type="match status" value="1"/>
</dbReference>
<reference evidence="8" key="1">
    <citation type="submission" date="2025-08" db="UniProtKB">
        <authorList>
            <consortium name="Ensembl"/>
        </authorList>
    </citation>
    <scope>IDENTIFICATION</scope>
</reference>
<dbReference type="STRING" id="8078.ENSFHEP00000028672"/>
<dbReference type="InterPro" id="IPR003195">
    <property type="entry name" value="TFIID_TAF13"/>
</dbReference>
<comment type="subcellular location">
    <subcellularLocation>
        <location evidence="1">Nucleus</location>
    </subcellularLocation>
</comment>
<feature type="region of interest" description="Disordered" evidence="7">
    <location>
        <begin position="272"/>
        <end position="329"/>
    </location>
</feature>
<keyword evidence="9" id="KW-1185">Reference proteome</keyword>
<dbReference type="Proteomes" id="UP000265000">
    <property type="component" value="Unplaced"/>
</dbReference>
<dbReference type="GO" id="GO:0005634">
    <property type="term" value="C:nucleus"/>
    <property type="evidence" value="ECO:0007669"/>
    <property type="project" value="UniProtKB-SubCell"/>
</dbReference>
<dbReference type="PANTHER" id="PTHR11380:SF16">
    <property type="entry name" value="TRANSCRIPTION INITIATION PROTEIN SPT3 HOMOLOG"/>
    <property type="match status" value="1"/>
</dbReference>
<accession>A0A3Q2QPD1</accession>
<reference evidence="8" key="2">
    <citation type="submission" date="2025-09" db="UniProtKB">
        <authorList>
            <consortium name="Ensembl"/>
        </authorList>
    </citation>
    <scope>IDENTIFICATION</scope>
</reference>
<dbReference type="SUPFAM" id="SSF47113">
    <property type="entry name" value="Histone-fold"/>
    <property type="match status" value="1"/>
</dbReference>
<keyword evidence="4" id="KW-0804">Transcription</keyword>
<evidence type="ECO:0000256" key="7">
    <source>
        <dbReference type="SAM" id="MobiDB-lite"/>
    </source>
</evidence>
<sequence length="419" mass="47556">MLLGEFCSSDFVSLFLCHQVSVMAGSATSGSKERPAARTSFIPELQSMMFALGDARRPLYETAALVEDVVHTQLINMLHQACEGAALRGSRVISAEDILFLMRRDKRKLARLLQYLQFRDYKSKLLKTLEEEDAQQEQGKHKRLAQDFLAWMDQTGEYLSLAERQEVDPVKVERMERLERHTRNMDVAQYTEFCESRQLSFAKKASKFRDWLDCSNLELKPNSMATEILSYLAYETVAQIVDLSLLVKQEMTVKMNPVSHVISASYIHYNTHPEVKKDPDSPEATPPSTPGSSHSSKPLLQGNGGADSRARQRKRKKSSPATVEPPSGAIQPCHIREAIRRYNYRRQLCVILLGSAVILSLHGSFYRRYWTFALAKGSTGFPNCRDPTGLVWVLLYICGLRWRASGCLQRARNLKSTKK</sequence>
<dbReference type="GO" id="GO:0006366">
    <property type="term" value="P:transcription by RNA polymerase II"/>
    <property type="evidence" value="ECO:0007669"/>
    <property type="project" value="InterPro"/>
</dbReference>
<evidence type="ECO:0000256" key="6">
    <source>
        <dbReference type="ARBA" id="ARBA00061274"/>
    </source>
</evidence>
<proteinExistence type="inferred from homology"/>
<comment type="similarity">
    <text evidence="6">Belongs to the SPT3 family.</text>
</comment>
<keyword evidence="3" id="KW-0010">Activator</keyword>
<evidence type="ECO:0000256" key="4">
    <source>
        <dbReference type="ARBA" id="ARBA00023163"/>
    </source>
</evidence>
<keyword evidence="2" id="KW-0805">Transcription regulation</keyword>
<dbReference type="CDD" id="cd07978">
    <property type="entry name" value="HFD_TAF13"/>
    <property type="match status" value="1"/>
</dbReference>
<dbReference type="GO" id="GO:0046982">
    <property type="term" value="F:protein heterodimerization activity"/>
    <property type="evidence" value="ECO:0007669"/>
    <property type="project" value="InterPro"/>
</dbReference>
<evidence type="ECO:0000313" key="8">
    <source>
        <dbReference type="Ensembl" id="ENSFHEP00000028672.1"/>
    </source>
</evidence>
<dbReference type="PANTHER" id="PTHR11380">
    <property type="entry name" value="TRANSCRIPTION INITIATION FACTOR TFIID/SUPT3-RELATED"/>
    <property type="match status" value="1"/>
</dbReference>
<dbReference type="GO" id="GO:0000124">
    <property type="term" value="C:SAGA complex"/>
    <property type="evidence" value="ECO:0007669"/>
    <property type="project" value="UniProtKB-ARBA"/>
</dbReference>
<dbReference type="Gene3D" id="1.10.20.10">
    <property type="entry name" value="Histone, subunit A"/>
    <property type="match status" value="1"/>
</dbReference>
<dbReference type="GeneTree" id="ENSGT00390000010738"/>
<dbReference type="GO" id="GO:0003713">
    <property type="term" value="F:transcription coactivator activity"/>
    <property type="evidence" value="ECO:0007669"/>
    <property type="project" value="TreeGrafter"/>
</dbReference>
<evidence type="ECO:0000256" key="1">
    <source>
        <dbReference type="ARBA" id="ARBA00004123"/>
    </source>
</evidence>
<evidence type="ECO:0000313" key="9">
    <source>
        <dbReference type="Proteomes" id="UP000265000"/>
    </source>
</evidence>
<dbReference type="GO" id="GO:0006357">
    <property type="term" value="P:regulation of transcription by RNA polymerase II"/>
    <property type="evidence" value="ECO:0007669"/>
    <property type="project" value="UniProtKB-ARBA"/>
</dbReference>
<name>A0A3Q2QPD1_FUNHE</name>
<evidence type="ECO:0000256" key="2">
    <source>
        <dbReference type="ARBA" id="ARBA00023015"/>
    </source>
</evidence>
<dbReference type="Ensembl" id="ENSFHET00000018524.1">
    <property type="protein sequence ID" value="ENSFHEP00000028672.1"/>
    <property type="gene ID" value="ENSFHEG00000012987.1"/>
</dbReference>
<protein>
    <submittedName>
        <fullName evidence="8">SPT3 homolog, SAGA and STAGA complex component</fullName>
    </submittedName>
</protein>
<evidence type="ECO:0000256" key="3">
    <source>
        <dbReference type="ARBA" id="ARBA00023159"/>
    </source>
</evidence>
<dbReference type="InterPro" id="IPR009072">
    <property type="entry name" value="Histone-fold"/>
</dbReference>
<keyword evidence="5" id="KW-0539">Nucleus</keyword>
<dbReference type="AlphaFoldDB" id="A0A3Q2QPD1"/>